<evidence type="ECO:0000313" key="5">
    <source>
        <dbReference type="EMBL" id="NVO66429.1"/>
    </source>
</evidence>
<dbReference type="InterPro" id="IPR045864">
    <property type="entry name" value="aa-tRNA-synth_II/BPL/LPL"/>
</dbReference>
<dbReference type="Gene3D" id="3.30.930.10">
    <property type="entry name" value="Bira Bifunctional Protein, Domain 2"/>
    <property type="match status" value="1"/>
</dbReference>
<dbReference type="PROSITE" id="PS51733">
    <property type="entry name" value="BPL_LPL_CATALYTIC"/>
    <property type="match status" value="1"/>
</dbReference>
<dbReference type="Pfam" id="PF02237">
    <property type="entry name" value="BPL_C"/>
    <property type="match status" value="1"/>
</dbReference>
<comment type="caution">
    <text evidence="5">The sequence shown here is derived from an EMBL/GenBank/DDBJ whole genome shotgun (WGS) entry which is preliminary data.</text>
</comment>
<dbReference type="Pfam" id="PF03099">
    <property type="entry name" value="BPL_LplA_LipB"/>
    <property type="match status" value="1"/>
</dbReference>
<dbReference type="InterPro" id="IPR036388">
    <property type="entry name" value="WH-like_DNA-bd_sf"/>
</dbReference>
<name>A0A7K4HML7_9EURY</name>
<dbReference type="Proteomes" id="UP000570823">
    <property type="component" value="Unassembled WGS sequence"/>
</dbReference>
<dbReference type="EC" id="6.3.4.15" evidence="5"/>
<dbReference type="GO" id="GO:0006355">
    <property type="term" value="P:regulation of DNA-templated transcription"/>
    <property type="evidence" value="ECO:0007669"/>
    <property type="project" value="InterPro"/>
</dbReference>
<dbReference type="Gene3D" id="1.10.10.10">
    <property type="entry name" value="Winged helix-like DNA-binding domain superfamily/Winged helix DNA-binding domain"/>
    <property type="match status" value="1"/>
</dbReference>
<gene>
    <name evidence="5" type="ORF">HWN36_03660</name>
</gene>
<dbReference type="InterPro" id="IPR008988">
    <property type="entry name" value="Transcriptional_repressor_C"/>
</dbReference>
<dbReference type="Gene3D" id="2.30.30.100">
    <property type="match status" value="1"/>
</dbReference>
<dbReference type="InterPro" id="IPR036390">
    <property type="entry name" value="WH_DNA-bd_sf"/>
</dbReference>
<dbReference type="SUPFAM" id="SSF50037">
    <property type="entry name" value="C-terminal domain of transcriptional repressors"/>
    <property type="match status" value="1"/>
</dbReference>
<dbReference type="PANTHER" id="PTHR12835">
    <property type="entry name" value="BIOTIN PROTEIN LIGASE"/>
    <property type="match status" value="1"/>
</dbReference>
<evidence type="ECO:0000259" key="4">
    <source>
        <dbReference type="PROSITE" id="PS51733"/>
    </source>
</evidence>
<keyword evidence="3" id="KW-0067">ATP-binding</keyword>
<dbReference type="InterPro" id="IPR013196">
    <property type="entry name" value="HTH_11"/>
</dbReference>
<dbReference type="SUPFAM" id="SSF55681">
    <property type="entry name" value="Class II aaRS and biotin synthetases"/>
    <property type="match status" value="1"/>
</dbReference>
<dbReference type="OrthoDB" id="46252at2157"/>
<dbReference type="GO" id="GO:0005737">
    <property type="term" value="C:cytoplasm"/>
    <property type="evidence" value="ECO:0007669"/>
    <property type="project" value="TreeGrafter"/>
</dbReference>
<dbReference type="Pfam" id="PF08279">
    <property type="entry name" value="HTH_11"/>
    <property type="match status" value="1"/>
</dbReference>
<dbReference type="AlphaFoldDB" id="A0A7K4HML7"/>
<feature type="domain" description="BPL/LPL catalytic" evidence="4">
    <location>
        <begin position="69"/>
        <end position="262"/>
    </location>
</feature>
<accession>A0A7K4HML7</accession>
<evidence type="ECO:0000256" key="2">
    <source>
        <dbReference type="ARBA" id="ARBA00022741"/>
    </source>
</evidence>
<protein>
    <submittedName>
        <fullName evidence="5">Biotin--[acetyl-CoA-carboxylase] ligase</fullName>
        <ecNumber evidence="5">6.3.4.15</ecNumber>
    </submittedName>
</protein>
<dbReference type="InterPro" id="IPR030855">
    <property type="entry name" value="Bifunct_BirA"/>
</dbReference>
<keyword evidence="1 5" id="KW-0436">Ligase</keyword>
<dbReference type="EMBL" id="JABXWR010000001">
    <property type="protein sequence ID" value="NVO66429.1"/>
    <property type="molecule type" value="Genomic_DNA"/>
</dbReference>
<dbReference type="GO" id="GO:0004077">
    <property type="term" value="F:biotin--[biotin carboxyl-carrier protein] ligase activity"/>
    <property type="evidence" value="ECO:0007669"/>
    <property type="project" value="UniProtKB-EC"/>
</dbReference>
<dbReference type="CDD" id="cd16442">
    <property type="entry name" value="BPL"/>
    <property type="match status" value="1"/>
</dbReference>
<dbReference type="GO" id="GO:0005524">
    <property type="term" value="F:ATP binding"/>
    <property type="evidence" value="ECO:0007669"/>
    <property type="project" value="UniProtKB-KW"/>
</dbReference>
<keyword evidence="6" id="KW-1185">Reference proteome</keyword>
<dbReference type="NCBIfam" id="TIGR00121">
    <property type="entry name" value="birA_ligase"/>
    <property type="match status" value="1"/>
</dbReference>
<evidence type="ECO:0000256" key="3">
    <source>
        <dbReference type="ARBA" id="ARBA00022840"/>
    </source>
</evidence>
<dbReference type="InterPro" id="IPR011991">
    <property type="entry name" value="ArsR-like_HTH"/>
</dbReference>
<proteinExistence type="inferred from homology"/>
<sequence length="326" mass="35861">MNDTIQQVFKILESAEGPITADEISRELGIPRSTVSHHIKELRESGHDIESSLDAGYLLVRSAGPITPEAIKKVLRTSFVGIDTRYYESVGSTNWAAKKLCMETDPALLNGTVVVAEEQTGGFGRLGRAWASPKGGIWASIILTPKMPVDSLFMIMMAASISVARAIRRKYDLGALIKWPNDVYIGDKKVAGLLLELSADGDEIHYCLLGMGIDANVDVGELSPELQKSVTSIKAELGHDIDRASLLAMILREFESRYMIVQSGEYEPIIREWKSLSLTLDNRVSIRTARKSFEGVAIDIDQHGALIIRRDNGRIEKVIAGDCVHL</sequence>
<dbReference type="SUPFAM" id="SSF46785">
    <property type="entry name" value="Winged helix' DNA-binding domain"/>
    <property type="match status" value="1"/>
</dbReference>
<reference evidence="5 6" key="1">
    <citation type="submission" date="2020-06" db="EMBL/GenBank/DDBJ databases">
        <title>Methanofollis fontis sp. nov., a methanogen isolated from marine sediments near a cold seep at Four-Way Closure Ridge offshore southwestern Taiwan.</title>
        <authorList>
            <person name="Chen S.-C."/>
            <person name="Teng N.-H."/>
            <person name="Lin Y.-S."/>
            <person name="Lai M.-C."/>
            <person name="Chen H.-H."/>
            <person name="Wang C.-C."/>
        </authorList>
    </citation>
    <scope>NUCLEOTIDE SEQUENCE [LARGE SCALE GENOMIC DNA]</scope>
    <source>
        <strain evidence="5 6">DSM 2702</strain>
    </source>
</reference>
<organism evidence="5 6">
    <name type="scientific">Methanofollis tationis</name>
    <dbReference type="NCBI Taxonomy" id="81417"/>
    <lineage>
        <taxon>Archaea</taxon>
        <taxon>Methanobacteriati</taxon>
        <taxon>Methanobacteriota</taxon>
        <taxon>Stenosarchaea group</taxon>
        <taxon>Methanomicrobia</taxon>
        <taxon>Methanomicrobiales</taxon>
        <taxon>Methanomicrobiaceae</taxon>
        <taxon>Methanofollis</taxon>
    </lineage>
</organism>
<evidence type="ECO:0000256" key="1">
    <source>
        <dbReference type="ARBA" id="ARBA00022598"/>
    </source>
</evidence>
<evidence type="ECO:0000313" key="6">
    <source>
        <dbReference type="Proteomes" id="UP000570823"/>
    </source>
</evidence>
<dbReference type="RefSeq" id="WP_176788125.1">
    <property type="nucleotide sequence ID" value="NZ_JABXWR010000001.1"/>
</dbReference>
<dbReference type="InterPro" id="IPR004408">
    <property type="entry name" value="Biotin_CoA_COase_ligase"/>
</dbReference>
<dbReference type="InterPro" id="IPR003142">
    <property type="entry name" value="BPL_C"/>
</dbReference>
<dbReference type="CDD" id="cd00090">
    <property type="entry name" value="HTH_ARSR"/>
    <property type="match status" value="1"/>
</dbReference>
<dbReference type="HAMAP" id="MF_00978">
    <property type="entry name" value="Bifunct_BirA"/>
    <property type="match status" value="1"/>
</dbReference>
<dbReference type="InterPro" id="IPR004143">
    <property type="entry name" value="BPL_LPL_catalytic"/>
</dbReference>
<keyword evidence="2" id="KW-0547">Nucleotide-binding</keyword>
<dbReference type="PANTHER" id="PTHR12835:SF5">
    <property type="entry name" value="BIOTIN--PROTEIN LIGASE"/>
    <property type="match status" value="1"/>
</dbReference>